<comment type="similarity">
    <text evidence="6">Belongs to the peptidase M3 family.</text>
</comment>
<dbReference type="Proteomes" id="UP000561066">
    <property type="component" value="Unassembled WGS sequence"/>
</dbReference>
<evidence type="ECO:0000256" key="2">
    <source>
        <dbReference type="ARBA" id="ARBA00022723"/>
    </source>
</evidence>
<evidence type="ECO:0000313" key="10">
    <source>
        <dbReference type="Proteomes" id="UP000561066"/>
    </source>
</evidence>
<comment type="cofactor">
    <cofactor evidence="6">
        <name>Zn(2+)</name>
        <dbReference type="ChEBI" id="CHEBI:29105"/>
    </cofactor>
    <text evidence="6">Binds 1 zinc ion.</text>
</comment>
<dbReference type="GO" id="GO:0006508">
    <property type="term" value="P:proteolysis"/>
    <property type="evidence" value="ECO:0007669"/>
    <property type="project" value="UniProtKB-KW"/>
</dbReference>
<keyword evidence="1 6" id="KW-0645">Protease</keyword>
<dbReference type="AlphaFoldDB" id="A0A7W4P1W1"/>
<dbReference type="NCBIfam" id="TIGR02290">
    <property type="entry name" value="M3_fam_3"/>
    <property type="match status" value="1"/>
</dbReference>
<accession>A0A7W4P1W1</accession>
<proteinExistence type="inferred from homology"/>
<evidence type="ECO:0000313" key="9">
    <source>
        <dbReference type="EMBL" id="MBB2174506.1"/>
    </source>
</evidence>
<dbReference type="Gene3D" id="1.20.140.70">
    <property type="entry name" value="Oligopeptidase f, N-terminal domain"/>
    <property type="match status" value="1"/>
</dbReference>
<evidence type="ECO:0000256" key="1">
    <source>
        <dbReference type="ARBA" id="ARBA00022670"/>
    </source>
</evidence>
<dbReference type="Pfam" id="PF01432">
    <property type="entry name" value="Peptidase_M3"/>
    <property type="match status" value="1"/>
</dbReference>
<sequence>MPEQTLLSPWVEGFPVRAAPVRMALVRDGGEGAAPAPVGDLPRWDLSDLYDGRDSDRLRTDLAQAASDAEAFSSAWRGRLAGASPAALAEAIAEYQRIDEILGRAASYAQLLFAGDSSDPAIGRFSQSINERLTEISTHLLFFTLELNRIGDDDLAARLADPQLAVWAPFLRDLRVFRPHQLSDEVEQVLHEKSVTGATAWCRLFDETMAALRIPLDGRDLTVGEALNRLSDPDRAVRERAAKAIGTVFGDNIRLFSLITNTLAKDKAISDSLRHYPRPGSYRNRSNMVEDEVVDALVQAVTTDYPRLSHRYYLMKAKWLGLEKLEHWDRNAPLPAADDRMIPWDEATRQVLSAYEGFDPRMGEIARRFFDRPWIDAVPSPGKASGAFAHPTVPSAHPYLLLNYHGRTRDVMTLAHELGHGVHQVLAAPQGYLMSGTPLTLAETASVFGEMLTFRALLDAETDPTRRRLMLAGKVEDMLNTVVRQIAFYRFETLVHDERRSGELLPERLGALWRQVQAESLGPAFTFAPEYDVYWTYVPHFVHSPFYVYAYAFGDCLVNALYGVFRSGHPDFQDKYMDMLRAGGTKRHRDLLAPFGLDAADPGFWRKGLDVIAGFIDELERA</sequence>
<keyword evidence="4 6" id="KW-0862">Zinc</keyword>
<dbReference type="InterPro" id="IPR001567">
    <property type="entry name" value="Pept_M3A_M3B_dom"/>
</dbReference>
<dbReference type="SUPFAM" id="SSF55486">
    <property type="entry name" value="Metalloproteases ('zincins'), catalytic domain"/>
    <property type="match status" value="1"/>
</dbReference>
<gene>
    <name evidence="9" type="ORF">HLH21_01040</name>
</gene>
<evidence type="ECO:0000259" key="7">
    <source>
        <dbReference type="Pfam" id="PF01432"/>
    </source>
</evidence>
<evidence type="ECO:0000259" key="8">
    <source>
        <dbReference type="Pfam" id="PF08439"/>
    </source>
</evidence>
<evidence type="ECO:0000256" key="5">
    <source>
        <dbReference type="ARBA" id="ARBA00023049"/>
    </source>
</evidence>
<dbReference type="GO" id="GO:0046872">
    <property type="term" value="F:metal ion binding"/>
    <property type="evidence" value="ECO:0007669"/>
    <property type="project" value="UniProtKB-UniRule"/>
</dbReference>
<dbReference type="RefSeq" id="WP_182940359.1">
    <property type="nucleotide sequence ID" value="NZ_JABEQH010000001.1"/>
</dbReference>
<dbReference type="PANTHER" id="PTHR11804:SF5">
    <property type="entry name" value="OLIGOENDOPEPTIDASE F"/>
    <property type="match status" value="1"/>
</dbReference>
<name>A0A7W4P1W1_9PROT</name>
<dbReference type="PANTHER" id="PTHR11804">
    <property type="entry name" value="PROTEASE M3 THIMET OLIGOPEPTIDASE-RELATED"/>
    <property type="match status" value="1"/>
</dbReference>
<evidence type="ECO:0000256" key="3">
    <source>
        <dbReference type="ARBA" id="ARBA00022801"/>
    </source>
</evidence>
<keyword evidence="3 6" id="KW-0378">Hydrolase</keyword>
<comment type="caution">
    <text evidence="9">The sequence shown here is derived from an EMBL/GenBank/DDBJ whole genome shotgun (WGS) entry which is preliminary data.</text>
</comment>
<dbReference type="InterPro" id="IPR045090">
    <property type="entry name" value="Pept_M3A_M3B"/>
</dbReference>
<feature type="domain" description="Peptidase M3A/M3B catalytic" evidence="7">
    <location>
        <begin position="231"/>
        <end position="608"/>
    </location>
</feature>
<dbReference type="Pfam" id="PF08439">
    <property type="entry name" value="Peptidase_M3_N"/>
    <property type="match status" value="1"/>
</dbReference>
<dbReference type="InterPro" id="IPR011977">
    <property type="entry name" value="Pept_M3B_clade3"/>
</dbReference>
<dbReference type="EMBL" id="JABEQH010000001">
    <property type="protein sequence ID" value="MBB2174506.1"/>
    <property type="molecule type" value="Genomic_DNA"/>
</dbReference>
<keyword evidence="2 6" id="KW-0479">Metal-binding</keyword>
<reference evidence="9 10" key="1">
    <citation type="submission" date="2020-04" db="EMBL/GenBank/DDBJ databases">
        <title>Description of novel Gluconacetobacter.</title>
        <authorList>
            <person name="Sombolestani A."/>
        </authorList>
    </citation>
    <scope>NUCLEOTIDE SEQUENCE [LARGE SCALE GENOMIC DNA]</scope>
    <source>
        <strain evidence="9 10">LMG 21312</strain>
    </source>
</reference>
<keyword evidence="10" id="KW-1185">Reference proteome</keyword>
<feature type="domain" description="Oligopeptidase F N-terminal" evidence="8">
    <location>
        <begin position="146"/>
        <end position="213"/>
    </location>
</feature>
<dbReference type="Gene3D" id="1.10.1370.20">
    <property type="entry name" value="Oligoendopeptidase f, C-terminal domain"/>
    <property type="match status" value="1"/>
</dbReference>
<protein>
    <submittedName>
        <fullName evidence="9">M3 family oligoendopeptidase</fullName>
    </submittedName>
</protein>
<dbReference type="GO" id="GO:0004222">
    <property type="term" value="F:metalloendopeptidase activity"/>
    <property type="evidence" value="ECO:0007669"/>
    <property type="project" value="InterPro"/>
</dbReference>
<dbReference type="InterPro" id="IPR042088">
    <property type="entry name" value="OligoPept_F_C"/>
</dbReference>
<organism evidence="9 10">
    <name type="scientific">Gluconacetobacter johannae</name>
    <dbReference type="NCBI Taxonomy" id="112140"/>
    <lineage>
        <taxon>Bacteria</taxon>
        <taxon>Pseudomonadati</taxon>
        <taxon>Pseudomonadota</taxon>
        <taxon>Alphaproteobacteria</taxon>
        <taxon>Acetobacterales</taxon>
        <taxon>Acetobacteraceae</taxon>
        <taxon>Gluconacetobacter</taxon>
    </lineage>
</organism>
<dbReference type="CDD" id="cd09610">
    <property type="entry name" value="M3B_PepF"/>
    <property type="match status" value="1"/>
</dbReference>
<dbReference type="InterPro" id="IPR013647">
    <property type="entry name" value="OligopepF_N_dom"/>
</dbReference>
<keyword evidence="5 6" id="KW-0482">Metalloprotease</keyword>
<dbReference type="GO" id="GO:0006518">
    <property type="term" value="P:peptide metabolic process"/>
    <property type="evidence" value="ECO:0007669"/>
    <property type="project" value="TreeGrafter"/>
</dbReference>
<evidence type="ECO:0000256" key="4">
    <source>
        <dbReference type="ARBA" id="ARBA00022833"/>
    </source>
</evidence>
<evidence type="ECO:0000256" key="6">
    <source>
        <dbReference type="RuleBase" id="RU003435"/>
    </source>
</evidence>